<dbReference type="InterPro" id="IPR002821">
    <property type="entry name" value="Hydantoinase_A"/>
</dbReference>
<dbReference type="GO" id="GO:0005829">
    <property type="term" value="C:cytosol"/>
    <property type="evidence" value="ECO:0007669"/>
    <property type="project" value="TreeGrafter"/>
</dbReference>
<dbReference type="AlphaFoldDB" id="A0A653AHN8"/>
<name>A0A653AHN8_UNCDX</name>
<feature type="domain" description="Hydantoinase/oxoprolinase N-terminal" evidence="3">
    <location>
        <begin position="23"/>
        <end position="210"/>
    </location>
</feature>
<dbReference type="PANTHER" id="PTHR11365">
    <property type="entry name" value="5-OXOPROLINASE RELATED"/>
    <property type="match status" value="1"/>
</dbReference>
<dbReference type="GO" id="GO:0016874">
    <property type="term" value="F:ligase activity"/>
    <property type="evidence" value="ECO:0007669"/>
    <property type="project" value="UniProtKB-KW"/>
</dbReference>
<feature type="domain" description="Acetophenone carboxylase-like C-terminal" evidence="4">
    <location>
        <begin position="548"/>
        <end position="721"/>
    </location>
</feature>
<dbReference type="EC" id="6.4.1.8" evidence="5"/>
<evidence type="ECO:0000256" key="1">
    <source>
        <dbReference type="SAM" id="MobiDB-lite"/>
    </source>
</evidence>
<dbReference type="GO" id="GO:0006749">
    <property type="term" value="P:glutathione metabolic process"/>
    <property type="evidence" value="ECO:0007669"/>
    <property type="project" value="TreeGrafter"/>
</dbReference>
<dbReference type="InterPro" id="IPR008040">
    <property type="entry name" value="Hydant_A_N"/>
</dbReference>
<proteinExistence type="predicted"/>
<dbReference type="InterPro" id="IPR045079">
    <property type="entry name" value="Oxoprolinase-like"/>
</dbReference>
<dbReference type="Pfam" id="PF05378">
    <property type="entry name" value="Hydant_A_N"/>
    <property type="match status" value="1"/>
</dbReference>
<sequence length="736" mass="81525">MSIDHEQKREEMRPNGSRAPNTIDVDVGGTFTDCFLQMEDRRAYGKSPTTQYDLSVGFVRALADAARQLGLSPSAVLPRTNMIRYSTTLAMNKLIERTGPQIGLIATEGFEDGILIGKGAQWDDGLSKSETRNLAMVRKPTPIVPRERIAGIKERMDHRGEVIRPLDEKDVRRKVHHLVDQGVRGIVVCLLWAHVNGAHEIRVREIIEEEYPEVTLGRIPVMLSHEVQPKKGEYQRAMTAILDAYLHPSVSSDLAAFRRELRQNGYRGPVLMVHNSGGMGEVLKTTAVDTYNGGHIAGIAGSLEIAKLYGLTDVVTTDMGGTSFDVGVIHDGHWHYTEVRPLIDRWMVNLNMVDCRTIGAGGGSIAWTNEAMGGRLEVGPQSAGAMPGPACYNMGGVEPTVTDADVLLGYINPDFFHGGRIRLDGDLARQAIQERVARPLGMDAVEGAAAMRRLVDGFMGNSLFNETVLRGHDPRRFVLFSFGGAGPTHCCGFAGASHIRRLIAFPFSPVFCAFSGSLMDVRHIYELSRRLLVVPQGDETPVLDRGRFNRIVNQLLEKAGQDVRAEGLNPENLQFRLELDMKFIKQLHVRRILSPTLRLGGPPDVFALLDVFLDEYRRFFGPAGVYSQGGVSIESFVLHAVYPLERAAFPRLKDDRSMPPRQARKGARLVYWEAEKGFRKTRLYDGEALRSGNVIEGPAVVEARNTTTVLPKGVELFVDGYMNHRIEWLDGRASPA</sequence>
<reference evidence="5" key="1">
    <citation type="submission" date="2018-07" db="EMBL/GenBank/DDBJ databases">
        <authorList>
            <consortium name="Genoscope - CEA"/>
            <person name="William W."/>
        </authorList>
    </citation>
    <scope>NUCLEOTIDE SEQUENCE</scope>
    <source>
        <strain evidence="5">IK1</strain>
    </source>
</reference>
<dbReference type="EMBL" id="UPXX01000032">
    <property type="protein sequence ID" value="VBB47602.1"/>
    <property type="molecule type" value="Genomic_DNA"/>
</dbReference>
<feature type="compositionally biased region" description="Basic and acidic residues" evidence="1">
    <location>
        <begin position="1"/>
        <end position="13"/>
    </location>
</feature>
<dbReference type="Pfam" id="PF19278">
    <property type="entry name" value="Hydant_A_C"/>
    <property type="match status" value="1"/>
</dbReference>
<dbReference type="GO" id="GO:0017168">
    <property type="term" value="F:5-oxoprolinase (ATP-hydrolyzing) activity"/>
    <property type="evidence" value="ECO:0007669"/>
    <property type="project" value="TreeGrafter"/>
</dbReference>
<dbReference type="PANTHER" id="PTHR11365:SF23">
    <property type="entry name" value="HYPOTHETICAL 5-OXOPROLINASE (EUROFUNG)-RELATED"/>
    <property type="match status" value="1"/>
</dbReference>
<dbReference type="InterPro" id="IPR049517">
    <property type="entry name" value="ACX-like_C"/>
</dbReference>
<dbReference type="Pfam" id="PF01968">
    <property type="entry name" value="Hydantoinase_A"/>
    <property type="match status" value="1"/>
</dbReference>
<organism evidence="5">
    <name type="scientific">Uncultured Desulfatiglans sp</name>
    <dbReference type="NCBI Taxonomy" id="1748965"/>
    <lineage>
        <taxon>Bacteria</taxon>
        <taxon>Pseudomonadati</taxon>
        <taxon>Thermodesulfobacteriota</taxon>
        <taxon>Desulfobacteria</taxon>
        <taxon>Desulfatiglandales</taxon>
        <taxon>Desulfatiglandaceae</taxon>
        <taxon>Desulfatiglans</taxon>
        <taxon>environmental samples</taxon>
    </lineage>
</organism>
<feature type="region of interest" description="Disordered" evidence="1">
    <location>
        <begin position="1"/>
        <end position="23"/>
    </location>
</feature>
<feature type="domain" description="Hydantoinase A/oxoprolinase" evidence="2">
    <location>
        <begin position="236"/>
        <end position="523"/>
    </location>
</feature>
<gene>
    <name evidence="5" type="primary">apc</name>
    <name evidence="5" type="ORF">TRIP_B50397</name>
</gene>
<protein>
    <submittedName>
        <fullName evidence="5">Acetophenone carboxylase gamma subunit</fullName>
        <ecNumber evidence="5">6.4.1.8</ecNumber>
    </submittedName>
</protein>
<keyword evidence="5" id="KW-0436">Ligase</keyword>
<evidence type="ECO:0000259" key="3">
    <source>
        <dbReference type="Pfam" id="PF05378"/>
    </source>
</evidence>
<accession>A0A653AHN8</accession>
<evidence type="ECO:0000259" key="4">
    <source>
        <dbReference type="Pfam" id="PF19278"/>
    </source>
</evidence>
<evidence type="ECO:0000313" key="5">
    <source>
        <dbReference type="EMBL" id="VBB47602.1"/>
    </source>
</evidence>
<evidence type="ECO:0000259" key="2">
    <source>
        <dbReference type="Pfam" id="PF01968"/>
    </source>
</evidence>